<organism evidence="2 3">
    <name type="scientific">Dermatophagoides pteronyssinus</name>
    <name type="common">European house dust mite</name>
    <dbReference type="NCBI Taxonomy" id="6956"/>
    <lineage>
        <taxon>Eukaryota</taxon>
        <taxon>Metazoa</taxon>
        <taxon>Ecdysozoa</taxon>
        <taxon>Arthropoda</taxon>
        <taxon>Chelicerata</taxon>
        <taxon>Arachnida</taxon>
        <taxon>Acari</taxon>
        <taxon>Acariformes</taxon>
        <taxon>Sarcoptiformes</taxon>
        <taxon>Astigmata</taxon>
        <taxon>Psoroptidia</taxon>
        <taxon>Analgoidea</taxon>
        <taxon>Pyroglyphidae</taxon>
        <taxon>Dermatophagoidinae</taxon>
        <taxon>Dermatophagoides</taxon>
    </lineage>
</organism>
<keyword evidence="1" id="KW-1133">Transmembrane helix</keyword>
<accession>A0ABQ8J5Y1</accession>
<keyword evidence="3" id="KW-1185">Reference proteome</keyword>
<gene>
    <name evidence="2" type="ORF">DERP_014415</name>
</gene>
<evidence type="ECO:0000313" key="3">
    <source>
        <dbReference type="Proteomes" id="UP000887458"/>
    </source>
</evidence>
<comment type="caution">
    <text evidence="2">The sequence shown here is derived from an EMBL/GenBank/DDBJ whole genome shotgun (WGS) entry which is preliminary data.</text>
</comment>
<sequence>MELLINFIIAFIGVDIVVFVIVEVFPFFTVFGIFGIDESGTNFPDTLLVGVFDIIDRGDDFPDTLLFVVVVGVFDLVEETVFPDSLLVAAGVFVIIECGDEDFPDSLLVVIGVFDINEFGIDFPNIDESDLLVILVDLIVLDIIEFNGEFSFPLQYCCNGNFRICCFDTIFLIGFCFRLKYIFNPIDNDKNITIDNIDIIIRIEFCDSLTSVFDIVVDNGCFTVVAAVVEIVNDNFP</sequence>
<reference evidence="2 3" key="1">
    <citation type="journal article" date="2018" name="J. Allergy Clin. Immunol.">
        <title>High-quality assembly of Dermatophagoides pteronyssinus genome and transcriptome reveals a wide range of novel allergens.</title>
        <authorList>
            <person name="Liu X.Y."/>
            <person name="Yang K.Y."/>
            <person name="Wang M.Q."/>
            <person name="Kwok J.S."/>
            <person name="Zeng X."/>
            <person name="Yang Z."/>
            <person name="Xiao X.J."/>
            <person name="Lau C.P."/>
            <person name="Li Y."/>
            <person name="Huang Z.M."/>
            <person name="Ba J.G."/>
            <person name="Yim A.K."/>
            <person name="Ouyang C.Y."/>
            <person name="Ngai S.M."/>
            <person name="Chan T.F."/>
            <person name="Leung E.L."/>
            <person name="Liu L."/>
            <person name="Liu Z.G."/>
            <person name="Tsui S.K."/>
        </authorList>
    </citation>
    <scope>NUCLEOTIDE SEQUENCE [LARGE SCALE GENOMIC DNA]</scope>
    <source>
        <strain evidence="2">Derp</strain>
    </source>
</reference>
<feature type="transmembrane region" description="Helical" evidence="1">
    <location>
        <begin position="7"/>
        <end position="34"/>
    </location>
</feature>
<reference evidence="2 3" key="2">
    <citation type="journal article" date="2022" name="Mol. Biol. Evol.">
        <title>Comparative Genomics Reveals Insights into the Divergent Evolution of Astigmatic Mites and Household Pest Adaptations.</title>
        <authorList>
            <person name="Xiong Q."/>
            <person name="Wan A.T."/>
            <person name="Liu X."/>
            <person name="Fung C.S."/>
            <person name="Xiao X."/>
            <person name="Malainual N."/>
            <person name="Hou J."/>
            <person name="Wang L."/>
            <person name="Wang M."/>
            <person name="Yang K.Y."/>
            <person name="Cui Y."/>
            <person name="Leung E.L."/>
            <person name="Nong W."/>
            <person name="Shin S.K."/>
            <person name="Au S.W."/>
            <person name="Jeong K.Y."/>
            <person name="Chew F.T."/>
            <person name="Hui J.H."/>
            <person name="Leung T.F."/>
            <person name="Tungtrongchitr A."/>
            <person name="Zhong N."/>
            <person name="Liu Z."/>
            <person name="Tsui S.K."/>
        </authorList>
    </citation>
    <scope>NUCLEOTIDE SEQUENCE [LARGE SCALE GENOMIC DNA]</scope>
    <source>
        <strain evidence="2">Derp</strain>
    </source>
</reference>
<evidence type="ECO:0000256" key="1">
    <source>
        <dbReference type="SAM" id="Phobius"/>
    </source>
</evidence>
<evidence type="ECO:0000313" key="2">
    <source>
        <dbReference type="EMBL" id="KAH9417951.1"/>
    </source>
</evidence>
<keyword evidence="1" id="KW-0472">Membrane</keyword>
<proteinExistence type="predicted"/>
<dbReference type="Proteomes" id="UP000887458">
    <property type="component" value="Unassembled WGS sequence"/>
</dbReference>
<name>A0ABQ8J5Y1_DERPT</name>
<keyword evidence="1" id="KW-0812">Transmembrane</keyword>
<protein>
    <submittedName>
        <fullName evidence="2">Uncharacterized protein</fullName>
    </submittedName>
</protein>
<dbReference type="EMBL" id="NJHN03000068">
    <property type="protein sequence ID" value="KAH9417951.1"/>
    <property type="molecule type" value="Genomic_DNA"/>
</dbReference>